<dbReference type="Proteomes" id="UP000615446">
    <property type="component" value="Unassembled WGS sequence"/>
</dbReference>
<accession>A0A2Z6S7Y7</accession>
<evidence type="ECO:0000313" key="3">
    <source>
        <dbReference type="Proteomes" id="UP000247702"/>
    </source>
</evidence>
<dbReference type="SUPFAM" id="SSF63724">
    <property type="entry name" value="Cytolysin/lectin"/>
    <property type="match status" value="1"/>
</dbReference>
<dbReference type="PANTHER" id="PTHR40388:SF1">
    <property type="entry name" value="BRYOPORIN"/>
    <property type="match status" value="1"/>
</dbReference>
<dbReference type="EMBL" id="BEXD01003146">
    <property type="protein sequence ID" value="GBC00369.1"/>
    <property type="molecule type" value="Genomic_DNA"/>
</dbReference>
<dbReference type="Pfam" id="PF06369">
    <property type="entry name" value="Anemone_cytotox"/>
    <property type="match status" value="1"/>
</dbReference>
<dbReference type="AlphaFoldDB" id="A0A2Z6S7Y7"/>
<reference evidence="1 3" key="1">
    <citation type="submission" date="2017-11" db="EMBL/GenBank/DDBJ databases">
        <title>The genome of Rhizophagus clarus HR1 reveals common genetic basis of auxotrophy among arbuscular mycorrhizal fungi.</title>
        <authorList>
            <person name="Kobayashi Y."/>
        </authorList>
    </citation>
    <scope>NUCLEOTIDE SEQUENCE [LARGE SCALE GENOMIC DNA]</scope>
    <source>
        <strain evidence="1 3">HR1</strain>
    </source>
</reference>
<evidence type="ECO:0000313" key="1">
    <source>
        <dbReference type="EMBL" id="GBC00369.1"/>
    </source>
</evidence>
<keyword evidence="3" id="KW-1185">Reference proteome</keyword>
<dbReference type="Proteomes" id="UP000247702">
    <property type="component" value="Unassembled WGS sequence"/>
</dbReference>
<dbReference type="OrthoDB" id="2304600at2759"/>
<dbReference type="GO" id="GO:0046930">
    <property type="term" value="C:pore complex"/>
    <property type="evidence" value="ECO:0007669"/>
    <property type="project" value="InterPro"/>
</dbReference>
<gene>
    <name evidence="2" type="ORF">RCL2_001131800</name>
    <name evidence="1" type="ORF">RclHR1_03830008</name>
</gene>
<organism evidence="1 3">
    <name type="scientific">Rhizophagus clarus</name>
    <dbReference type="NCBI Taxonomy" id="94130"/>
    <lineage>
        <taxon>Eukaryota</taxon>
        <taxon>Fungi</taxon>
        <taxon>Fungi incertae sedis</taxon>
        <taxon>Mucoromycota</taxon>
        <taxon>Glomeromycotina</taxon>
        <taxon>Glomeromycetes</taxon>
        <taxon>Glomerales</taxon>
        <taxon>Glomeraceae</taxon>
        <taxon>Rhizophagus</taxon>
    </lineage>
</organism>
<dbReference type="GO" id="GO:0006812">
    <property type="term" value="P:monoatomic cation transport"/>
    <property type="evidence" value="ECO:0007669"/>
    <property type="project" value="InterPro"/>
</dbReference>
<dbReference type="InterPro" id="IPR050677">
    <property type="entry name" value="Actinoporin_PFT"/>
</dbReference>
<protein>
    <submittedName>
        <fullName evidence="2">DELTA-actitoxin-Ate1a-like</fullName>
    </submittedName>
</protein>
<reference evidence="2" key="2">
    <citation type="submission" date="2019-10" db="EMBL/GenBank/DDBJ databases">
        <title>Conservation and host-specific expression of non-tandemly repeated heterogenous ribosome RNA gene in arbuscular mycorrhizal fungi.</title>
        <authorList>
            <person name="Maeda T."/>
            <person name="Kobayashi Y."/>
            <person name="Nakagawa T."/>
            <person name="Ezawa T."/>
            <person name="Yamaguchi K."/>
            <person name="Bino T."/>
            <person name="Nishimoto Y."/>
            <person name="Shigenobu S."/>
            <person name="Kawaguchi M."/>
        </authorList>
    </citation>
    <scope>NUCLEOTIDE SEQUENCE</scope>
    <source>
        <strain evidence="2">HR1</strain>
    </source>
</reference>
<evidence type="ECO:0000313" key="2">
    <source>
        <dbReference type="EMBL" id="GES84192.1"/>
    </source>
</evidence>
<dbReference type="Gene3D" id="2.60.270.20">
    <property type="entry name" value="Cytolysin/lectin"/>
    <property type="match status" value="1"/>
</dbReference>
<sequence length="188" mass="21265">MSVGVYKIPFITQAFLKALLRELETSRKVVITIKNYTSQTLEEPKVFRFSGTSQFGFPPIPVSIGNGFVWGARKTEYSTNGTAGVIVYHIKDYNLSLTFMWSLPFAYVFYSNWWNIKIYEGFVEPNEDLFWKMYYDNPHPGNGNPFSGKLSGGWSYEGSMGDAGQSVIVIDFKEGGGGFVKETVQIKR</sequence>
<dbReference type="InterPro" id="IPR009104">
    <property type="entry name" value="Anemon_actinoporin-like"/>
</dbReference>
<dbReference type="GO" id="GO:0051715">
    <property type="term" value="P:cytolysis in another organism"/>
    <property type="evidence" value="ECO:0007669"/>
    <property type="project" value="InterPro"/>
</dbReference>
<proteinExistence type="predicted"/>
<dbReference type="EMBL" id="BLAL01000079">
    <property type="protein sequence ID" value="GES84192.1"/>
    <property type="molecule type" value="Genomic_DNA"/>
</dbReference>
<dbReference type="GO" id="GO:0046931">
    <property type="term" value="P:pore complex assembly"/>
    <property type="evidence" value="ECO:0007669"/>
    <property type="project" value="InterPro"/>
</dbReference>
<dbReference type="InterPro" id="IPR015926">
    <property type="entry name" value="Cytolysin/lectin"/>
</dbReference>
<name>A0A2Z6S7Y7_9GLOM</name>
<dbReference type="PANTHER" id="PTHR40388">
    <property type="entry name" value="BRYOPORIN"/>
    <property type="match status" value="1"/>
</dbReference>
<comment type="caution">
    <text evidence="1">The sequence shown here is derived from an EMBL/GenBank/DDBJ whole genome shotgun (WGS) entry which is preliminary data.</text>
</comment>
<dbReference type="GO" id="GO:0015267">
    <property type="term" value="F:channel activity"/>
    <property type="evidence" value="ECO:0007669"/>
    <property type="project" value="InterPro"/>
</dbReference>